<dbReference type="AlphaFoldDB" id="A0A8J2XUC0"/>
<proteinExistence type="predicted"/>
<dbReference type="EMBL" id="BMJC01000003">
    <property type="protein sequence ID" value="GGB06523.1"/>
    <property type="molecule type" value="Genomic_DNA"/>
</dbReference>
<evidence type="ECO:0000313" key="1">
    <source>
        <dbReference type="EMBL" id="GGB06523.1"/>
    </source>
</evidence>
<protein>
    <submittedName>
        <fullName evidence="1">Uncharacterized protein</fullName>
    </submittedName>
</protein>
<evidence type="ECO:0000313" key="2">
    <source>
        <dbReference type="Proteomes" id="UP000607559"/>
    </source>
</evidence>
<dbReference type="Proteomes" id="UP000607559">
    <property type="component" value="Unassembled WGS sequence"/>
</dbReference>
<sequence>MVPYVWLRKAVICLGVLIASFSVSYGQSVDSLANKALNFPSKLFNRIKRKAGDLDQQLTRQTEKYLQKMARQEQRLKKKLAKKDSVAAARLFANSEQQYAAMMQKFKADPASFKSTNLSGTYQPYTDSLGTALRFLQQNPQFTSAAGKDAGLVQDASAQFQQLQGRMQNTEAVNAFVQQRRQLIKQYLSQYTHLPAGLDKEYQGLNQQAYYYTQQVQHYKDMLNNPDELEKKALSLLRQTSAFQDFMRSNSQLASLFHLPGNSANSSTPQAALAGLQTRDQLQQMIQGQIAPGGQGGMDALSQNIQSAQSQLSTLKDRLRQYGTGGGNIESPDFKPNNQKTKTFWGRLEYGANVQTSRTNYNFPTVTDFALTVGYKLNNRNSVGVGASYKMGWGSGINHIALSSQGVGLRSYLNIQIKGSWSATGGLEYNYETPFSSFKQIHNLDWWTRSGLVGVMKTVSVKSRFLKKTTMQLLWDFLSYQQVPKTQPILFRVGYGF</sequence>
<accession>A0A8J2XUC0</accession>
<organism evidence="1 2">
    <name type="scientific">Puia dinghuensis</name>
    <dbReference type="NCBI Taxonomy" id="1792502"/>
    <lineage>
        <taxon>Bacteria</taxon>
        <taxon>Pseudomonadati</taxon>
        <taxon>Bacteroidota</taxon>
        <taxon>Chitinophagia</taxon>
        <taxon>Chitinophagales</taxon>
        <taxon>Chitinophagaceae</taxon>
        <taxon>Puia</taxon>
    </lineage>
</organism>
<reference evidence="1" key="2">
    <citation type="submission" date="2020-09" db="EMBL/GenBank/DDBJ databases">
        <authorList>
            <person name="Sun Q."/>
            <person name="Zhou Y."/>
        </authorList>
    </citation>
    <scope>NUCLEOTIDE SEQUENCE</scope>
    <source>
        <strain evidence="1">CGMCC 1.15448</strain>
    </source>
</reference>
<comment type="caution">
    <text evidence="1">The sequence shown here is derived from an EMBL/GenBank/DDBJ whole genome shotgun (WGS) entry which is preliminary data.</text>
</comment>
<name>A0A8J2XUC0_9BACT</name>
<keyword evidence="2" id="KW-1185">Reference proteome</keyword>
<reference evidence="1" key="1">
    <citation type="journal article" date="2014" name="Int. J. Syst. Evol. Microbiol.">
        <title>Complete genome sequence of Corynebacterium casei LMG S-19264T (=DSM 44701T), isolated from a smear-ripened cheese.</title>
        <authorList>
            <consortium name="US DOE Joint Genome Institute (JGI-PGF)"/>
            <person name="Walter F."/>
            <person name="Albersmeier A."/>
            <person name="Kalinowski J."/>
            <person name="Ruckert C."/>
        </authorList>
    </citation>
    <scope>NUCLEOTIDE SEQUENCE</scope>
    <source>
        <strain evidence="1">CGMCC 1.15448</strain>
    </source>
</reference>
<gene>
    <name evidence="1" type="ORF">GCM10011511_32470</name>
</gene>